<dbReference type="PROSITE" id="PS00188">
    <property type="entry name" value="BIOTIN"/>
    <property type="match status" value="1"/>
</dbReference>
<dbReference type="SUPFAM" id="SSF51246">
    <property type="entry name" value="Rudiment single hybrid motif"/>
    <property type="match status" value="1"/>
</dbReference>
<keyword evidence="9" id="KW-0443">Lipid metabolism</keyword>
<evidence type="ECO:0000256" key="4">
    <source>
        <dbReference type="ARBA" id="ARBA00022516"/>
    </source>
</evidence>
<dbReference type="CDD" id="cd06850">
    <property type="entry name" value="biotinyl_domain"/>
    <property type="match status" value="1"/>
</dbReference>
<evidence type="ECO:0000256" key="12">
    <source>
        <dbReference type="PROSITE-ProRule" id="PRU00409"/>
    </source>
</evidence>
<protein>
    <submittedName>
        <fullName evidence="17">Biotin carboxylase</fullName>
    </submittedName>
</protein>
<evidence type="ECO:0000256" key="7">
    <source>
        <dbReference type="ARBA" id="ARBA00022832"/>
    </source>
</evidence>
<comment type="function">
    <text evidence="2">This protein is a component of the acetyl coenzyme A carboxylase complex; first, biotin carboxylase catalyzes the carboxylation of the carrier protein and then the transcarboxylase transfers the carboxyl group to form malonyl-CoA.</text>
</comment>
<dbReference type="Pfam" id="PF00364">
    <property type="entry name" value="Biotin_lipoyl"/>
    <property type="match status" value="1"/>
</dbReference>
<feature type="domain" description="Biotin carboxylation" evidence="16">
    <location>
        <begin position="47"/>
        <end position="630"/>
    </location>
</feature>
<dbReference type="GO" id="GO:0006633">
    <property type="term" value="P:fatty acid biosynthetic process"/>
    <property type="evidence" value="ECO:0007669"/>
    <property type="project" value="UniProtKB-UniPathway"/>
</dbReference>
<dbReference type="AlphaFoldDB" id="A0A5D3WKL1"/>
<dbReference type="PROSITE" id="PS50979">
    <property type="entry name" value="BC"/>
    <property type="match status" value="1"/>
</dbReference>
<keyword evidence="8 12" id="KW-0067">ATP-binding</keyword>
<keyword evidence="6 12" id="KW-0547">Nucleotide-binding</keyword>
<comment type="pathway">
    <text evidence="3">Lipid metabolism; fatty acid biosynthesis.</text>
</comment>
<evidence type="ECO:0000313" key="17">
    <source>
        <dbReference type="EMBL" id="TYO99200.1"/>
    </source>
</evidence>
<evidence type="ECO:0000256" key="6">
    <source>
        <dbReference type="ARBA" id="ARBA00022741"/>
    </source>
</evidence>
<dbReference type="InterPro" id="IPR051602">
    <property type="entry name" value="ACC_Biotin_Carboxylase"/>
</dbReference>
<evidence type="ECO:0000313" key="18">
    <source>
        <dbReference type="Proteomes" id="UP000324159"/>
    </source>
</evidence>
<dbReference type="PROSITE" id="PS50968">
    <property type="entry name" value="BIOTINYL_LIPOYL"/>
    <property type="match status" value="1"/>
</dbReference>
<evidence type="ECO:0000256" key="11">
    <source>
        <dbReference type="ARBA" id="ARBA00023267"/>
    </source>
</evidence>
<keyword evidence="7" id="KW-0276">Fatty acid metabolism</keyword>
<evidence type="ECO:0000256" key="5">
    <source>
        <dbReference type="ARBA" id="ARBA00022598"/>
    </source>
</evidence>
<evidence type="ECO:0000259" key="16">
    <source>
        <dbReference type="PROSITE" id="PS50979"/>
    </source>
</evidence>
<dbReference type="InterPro" id="IPR011053">
    <property type="entry name" value="Single_hybrid_motif"/>
</dbReference>
<organism evidence="17 18">
    <name type="scientific">Geothermobacter ehrlichii</name>
    <dbReference type="NCBI Taxonomy" id="213224"/>
    <lineage>
        <taxon>Bacteria</taxon>
        <taxon>Pseudomonadati</taxon>
        <taxon>Thermodesulfobacteriota</taxon>
        <taxon>Desulfuromonadia</taxon>
        <taxon>Desulfuromonadales</taxon>
        <taxon>Geothermobacteraceae</taxon>
        <taxon>Geothermobacter</taxon>
    </lineage>
</organism>
<keyword evidence="4" id="KW-0444">Lipid biosynthesis</keyword>
<dbReference type="Proteomes" id="UP000324159">
    <property type="component" value="Unassembled WGS sequence"/>
</dbReference>
<keyword evidence="18" id="KW-1185">Reference proteome</keyword>
<dbReference type="SUPFAM" id="SSF52440">
    <property type="entry name" value="PreATP-grasp domain"/>
    <property type="match status" value="1"/>
</dbReference>
<dbReference type="InterPro" id="IPR011054">
    <property type="entry name" value="Rudment_hybrid_motif"/>
</dbReference>
<feature type="domain" description="Lipoyl-binding" evidence="14">
    <location>
        <begin position="854"/>
        <end position="942"/>
    </location>
</feature>
<dbReference type="Gene3D" id="3.30.470.20">
    <property type="entry name" value="ATP-grasp fold, B domain"/>
    <property type="match status" value="1"/>
</dbReference>
<dbReference type="PROSITE" id="PS50975">
    <property type="entry name" value="ATP_GRASP"/>
    <property type="match status" value="1"/>
</dbReference>
<reference evidence="17 18" key="1">
    <citation type="submission" date="2019-07" db="EMBL/GenBank/DDBJ databases">
        <title>Genomic Encyclopedia of Type Strains, Phase IV (KMG-IV): sequencing the most valuable type-strain genomes for metagenomic binning, comparative biology and taxonomic classification.</title>
        <authorList>
            <person name="Goeker M."/>
        </authorList>
    </citation>
    <scope>NUCLEOTIDE SEQUENCE [LARGE SCALE GENOMIC DNA]</scope>
    <source>
        <strain evidence="17 18">SS015</strain>
    </source>
</reference>
<evidence type="ECO:0000256" key="1">
    <source>
        <dbReference type="ARBA" id="ARBA00001953"/>
    </source>
</evidence>
<dbReference type="GO" id="GO:0005524">
    <property type="term" value="F:ATP binding"/>
    <property type="evidence" value="ECO:0007669"/>
    <property type="project" value="UniProtKB-UniRule"/>
</dbReference>
<evidence type="ECO:0000256" key="13">
    <source>
        <dbReference type="SAM" id="Coils"/>
    </source>
</evidence>
<dbReference type="InterPro" id="IPR011761">
    <property type="entry name" value="ATP-grasp"/>
</dbReference>
<feature type="coiled-coil region" evidence="13">
    <location>
        <begin position="390"/>
        <end position="417"/>
    </location>
</feature>
<keyword evidence="11" id="KW-0092">Biotin</keyword>
<dbReference type="PANTHER" id="PTHR48095:SF4">
    <property type="entry name" value="BIOTIN CARBOXYL CARRIER PROTEIN OF ACETYL-COA CARBOXYLASE"/>
    <property type="match status" value="1"/>
</dbReference>
<dbReference type="InterPro" id="IPR016185">
    <property type="entry name" value="PreATP-grasp_dom_sf"/>
</dbReference>
<accession>A0A5D3WKL1</accession>
<dbReference type="InterPro" id="IPR005479">
    <property type="entry name" value="CPAse_ATP-bd"/>
</dbReference>
<dbReference type="GO" id="GO:0003989">
    <property type="term" value="F:acetyl-CoA carboxylase activity"/>
    <property type="evidence" value="ECO:0007669"/>
    <property type="project" value="InterPro"/>
</dbReference>
<dbReference type="UniPathway" id="UPA00094"/>
<evidence type="ECO:0000256" key="9">
    <source>
        <dbReference type="ARBA" id="ARBA00023098"/>
    </source>
</evidence>
<sequence>MKANRDFDVEMTAMAQTTDYYMNNPLIHRDRRLGKSPSAWVRSFSCEDLKPLIVCRGPIRMEAMTVYEEMGITHYGILLSEKDSIVYPNALSPELRKLTDNSRVHRVPDYTGATKEERVQRIQQIIGIALDNGYNAVFAGYGFMAEDDEFVQAIEDAGLMFIGPCAATQRAAGKKDEAKRTALQVDVSVTPGIDNVTARTLVSKYPDREALLALVKAQGLDCDEKVLADESLSLEELADHILAASYEKGIDLFSIEELCAQVEKECAAMFRQYPGSRIRLKAIGGGGGKGQRILGASMLTKKNPTDADIAKAAAEAPELVREVLLEVKANGVGDNKNVLIELNIEQTRHNEIQMLGNGTWCIALGGRDCSLQMHEQKLLEVSVTQEGLQLEIEKAKKAGLTEQVKALETDLKVLKRMEEESERFGVAVGLDSASTFECIVDRDRHYFMEVNTRIQVEHRVTELVYSLKFTNPDDPEDYFIVESLVEAMALLAMHKDRLPRPERIPRFGAGVEARLNATDDSLSPSAGGVIRYWSKPIEGEIRDDQGICISNPDTGLFMRYHLAGAYDSNIALLLTKGDDRQAAYEHLAKVLRCTTLRGTNLATNLEFHYGLVNWFLGWNVMAKPTTRFVVPYLTLVGKLKEEANKLDVVHAFLAMKKHYAKLYADDPEAAKAASETLDRKGTLLTRPMEILLGDPHLLSGWLSINRKNFSLENGKVVWKRNPLVMVEETYEYLNMTWREDAPAAEVIWTHDRDLLNDALGFYAQLRERFGLSKDEFVKLDQILAKEKPQGGFDKETWEAIRSAHVGYTMGNELLGILFLIAEKTDFYDFRVEDNLDVTIPDYLNDPELQAAMKKVLVPPPATKADEIVTPGGGMYYAQEAPGMPPFVKEGDHVEKGQPLFILEVMKMFNKIPAPFSCTIDKILIDGTDGVIVQKGQPIFKVTPDEKFVEVDPKELERQRRATTEEYLQAVL</sequence>
<keyword evidence="5" id="KW-0436">Ligase</keyword>
<dbReference type="InterPro" id="IPR005481">
    <property type="entry name" value="BC-like_N"/>
</dbReference>
<dbReference type="GO" id="GO:0009317">
    <property type="term" value="C:acetyl-CoA carboxylase complex"/>
    <property type="evidence" value="ECO:0007669"/>
    <property type="project" value="InterPro"/>
</dbReference>
<dbReference type="EMBL" id="VNIB01000003">
    <property type="protein sequence ID" value="TYO99200.1"/>
    <property type="molecule type" value="Genomic_DNA"/>
</dbReference>
<dbReference type="InterPro" id="IPR011764">
    <property type="entry name" value="Biotin_carboxylation_dom"/>
</dbReference>
<evidence type="ECO:0000256" key="8">
    <source>
        <dbReference type="ARBA" id="ARBA00022840"/>
    </source>
</evidence>
<dbReference type="Gene3D" id="2.40.50.100">
    <property type="match status" value="1"/>
</dbReference>
<comment type="cofactor">
    <cofactor evidence="1">
        <name>biotin</name>
        <dbReference type="ChEBI" id="CHEBI:57586"/>
    </cofactor>
</comment>
<comment type="caution">
    <text evidence="17">The sequence shown here is derived from an EMBL/GenBank/DDBJ whole genome shotgun (WGS) entry which is preliminary data.</text>
</comment>
<dbReference type="SMART" id="SM00878">
    <property type="entry name" value="Biotin_carb_C"/>
    <property type="match status" value="1"/>
</dbReference>
<dbReference type="GO" id="GO:0046872">
    <property type="term" value="F:metal ion binding"/>
    <property type="evidence" value="ECO:0007669"/>
    <property type="project" value="InterPro"/>
</dbReference>
<evidence type="ECO:0000256" key="10">
    <source>
        <dbReference type="ARBA" id="ARBA00023160"/>
    </source>
</evidence>
<evidence type="ECO:0000259" key="14">
    <source>
        <dbReference type="PROSITE" id="PS50968"/>
    </source>
</evidence>
<gene>
    <name evidence="17" type="ORF">EDC39_10343</name>
</gene>
<dbReference type="PANTHER" id="PTHR48095">
    <property type="entry name" value="PYRUVATE CARBOXYLASE SUBUNIT A"/>
    <property type="match status" value="1"/>
</dbReference>
<dbReference type="InterPro" id="IPR005482">
    <property type="entry name" value="Biotin_COase_C"/>
</dbReference>
<evidence type="ECO:0000256" key="3">
    <source>
        <dbReference type="ARBA" id="ARBA00005194"/>
    </source>
</evidence>
<name>A0A5D3WKL1_9BACT</name>
<dbReference type="SUPFAM" id="SSF56059">
    <property type="entry name" value="Glutathione synthetase ATP-binding domain-like"/>
    <property type="match status" value="1"/>
</dbReference>
<dbReference type="Gene3D" id="3.40.50.20">
    <property type="match status" value="1"/>
</dbReference>
<evidence type="ECO:0000259" key="15">
    <source>
        <dbReference type="PROSITE" id="PS50975"/>
    </source>
</evidence>
<dbReference type="InterPro" id="IPR000089">
    <property type="entry name" value="Biotin_lipoyl"/>
</dbReference>
<keyword evidence="10" id="KW-0275">Fatty acid biosynthesis</keyword>
<dbReference type="Pfam" id="PF02786">
    <property type="entry name" value="CPSase_L_D2"/>
    <property type="match status" value="2"/>
</dbReference>
<dbReference type="PROSITE" id="PS00867">
    <property type="entry name" value="CPSASE_2"/>
    <property type="match status" value="1"/>
</dbReference>
<dbReference type="SUPFAM" id="SSF51230">
    <property type="entry name" value="Single hybrid motif"/>
    <property type="match status" value="1"/>
</dbReference>
<dbReference type="Pfam" id="PF00289">
    <property type="entry name" value="Biotin_carb_N"/>
    <property type="match status" value="1"/>
</dbReference>
<dbReference type="InterPro" id="IPR001882">
    <property type="entry name" value="Biotin_BS"/>
</dbReference>
<proteinExistence type="predicted"/>
<evidence type="ECO:0000256" key="2">
    <source>
        <dbReference type="ARBA" id="ARBA00003761"/>
    </source>
</evidence>
<keyword evidence="13" id="KW-0175">Coiled coil</keyword>
<feature type="domain" description="ATP-grasp" evidence="15">
    <location>
        <begin position="244"/>
        <end position="489"/>
    </location>
</feature>
<dbReference type="PRINTS" id="PR01071">
    <property type="entry name" value="ACOABIOTINCC"/>
</dbReference>
<dbReference type="InterPro" id="IPR001249">
    <property type="entry name" value="AcCoA_biotinCC"/>
</dbReference>